<dbReference type="AlphaFoldDB" id="A0AAD8DU26"/>
<comment type="caution">
    <text evidence="3">The sequence shown here is derived from an EMBL/GenBank/DDBJ whole genome shotgun (WGS) entry which is preliminary data.</text>
</comment>
<gene>
    <name evidence="3" type="ORF">PYW07_002331</name>
</gene>
<feature type="transmembrane region" description="Helical" evidence="1">
    <location>
        <begin position="165"/>
        <end position="188"/>
    </location>
</feature>
<keyword evidence="1" id="KW-0812">Transmembrane</keyword>
<name>A0AAD8DU26_MYTSE</name>
<evidence type="ECO:0000256" key="1">
    <source>
        <dbReference type="SAM" id="Phobius"/>
    </source>
</evidence>
<feature type="chain" id="PRO_5041934725" evidence="2">
    <location>
        <begin position="19"/>
        <end position="315"/>
    </location>
</feature>
<sequence length="315" mass="36096">MRPLTALLLLAASQCVHAHQLPRTSREYFDTTLHALLGQHYEPVQRIFSCSRVLGPTKCLSALSVWRAERAIEAYAKDPATRFNLTEDVERFSWMEYSNTTDEQLYSQLYDDTKRLLQFRPLRFNMIPGYNLQLGSKGNGTMKVDIYTSDSAETGRSTMKKLKKYAYKFAPLMLVPGLVMSAIFPFILPGLKMMTLMVGMMNNMALMGAIFTILRNNAFNDKYEHKVVYVNDGYNNEKYAATNIEEHVHSDHFGLLYDDGKRPLKHEDHNTFGEDFDNVEEAPSFTVNPEWLKAYADGKMLAIIGKDNKIHNLKH</sequence>
<accession>A0AAD8DU26</accession>
<reference evidence="3" key="1">
    <citation type="submission" date="2023-03" db="EMBL/GenBank/DDBJ databases">
        <title>Chromosome-level genomes of two armyworms, Mythimna separata and Mythimna loreyi, provide insights into the biosynthesis and reception of sex pheromones.</title>
        <authorList>
            <person name="Zhao H."/>
        </authorList>
    </citation>
    <scope>NUCLEOTIDE SEQUENCE</scope>
    <source>
        <strain evidence="3">BeijingLab</strain>
        <tissue evidence="3">Pupa</tissue>
    </source>
</reference>
<keyword evidence="4" id="KW-1185">Reference proteome</keyword>
<evidence type="ECO:0000256" key="2">
    <source>
        <dbReference type="SAM" id="SignalP"/>
    </source>
</evidence>
<feature type="transmembrane region" description="Helical" evidence="1">
    <location>
        <begin position="195"/>
        <end position="214"/>
    </location>
</feature>
<feature type="signal peptide" evidence="2">
    <location>
        <begin position="1"/>
        <end position="18"/>
    </location>
</feature>
<evidence type="ECO:0000313" key="4">
    <source>
        <dbReference type="Proteomes" id="UP001231518"/>
    </source>
</evidence>
<keyword evidence="1" id="KW-1133">Transmembrane helix</keyword>
<organism evidence="3 4">
    <name type="scientific">Mythimna separata</name>
    <name type="common">Oriental armyworm</name>
    <name type="synonym">Pseudaletia separata</name>
    <dbReference type="NCBI Taxonomy" id="271217"/>
    <lineage>
        <taxon>Eukaryota</taxon>
        <taxon>Metazoa</taxon>
        <taxon>Ecdysozoa</taxon>
        <taxon>Arthropoda</taxon>
        <taxon>Hexapoda</taxon>
        <taxon>Insecta</taxon>
        <taxon>Pterygota</taxon>
        <taxon>Neoptera</taxon>
        <taxon>Endopterygota</taxon>
        <taxon>Lepidoptera</taxon>
        <taxon>Glossata</taxon>
        <taxon>Ditrysia</taxon>
        <taxon>Noctuoidea</taxon>
        <taxon>Noctuidae</taxon>
        <taxon>Noctuinae</taxon>
        <taxon>Hadenini</taxon>
        <taxon>Mythimna</taxon>
    </lineage>
</organism>
<keyword evidence="1" id="KW-0472">Membrane</keyword>
<proteinExistence type="predicted"/>
<protein>
    <submittedName>
        <fullName evidence="3">Uncharacterized protein</fullName>
    </submittedName>
</protein>
<dbReference type="Proteomes" id="UP001231518">
    <property type="component" value="Chromosome 12"/>
</dbReference>
<dbReference type="EMBL" id="JARGEI010000013">
    <property type="protein sequence ID" value="KAJ8721556.1"/>
    <property type="molecule type" value="Genomic_DNA"/>
</dbReference>
<evidence type="ECO:0000313" key="3">
    <source>
        <dbReference type="EMBL" id="KAJ8721556.1"/>
    </source>
</evidence>
<keyword evidence="2" id="KW-0732">Signal</keyword>